<gene>
    <name evidence="1" type="ORF">GSPATT00001195001</name>
</gene>
<dbReference type="HOGENOM" id="CLU_3036516_0_0_1"/>
<reference evidence="1 2" key="1">
    <citation type="journal article" date="2006" name="Nature">
        <title>Global trends of whole-genome duplications revealed by the ciliate Paramecium tetraurelia.</title>
        <authorList>
            <consortium name="Genoscope"/>
            <person name="Aury J.-M."/>
            <person name="Jaillon O."/>
            <person name="Duret L."/>
            <person name="Noel B."/>
            <person name="Jubin C."/>
            <person name="Porcel B.M."/>
            <person name="Segurens B."/>
            <person name="Daubin V."/>
            <person name="Anthouard V."/>
            <person name="Aiach N."/>
            <person name="Arnaiz O."/>
            <person name="Billaut A."/>
            <person name="Beisson J."/>
            <person name="Blanc I."/>
            <person name="Bouhouche K."/>
            <person name="Camara F."/>
            <person name="Duharcourt S."/>
            <person name="Guigo R."/>
            <person name="Gogendeau D."/>
            <person name="Katinka M."/>
            <person name="Keller A.-M."/>
            <person name="Kissmehl R."/>
            <person name="Klotz C."/>
            <person name="Koll F."/>
            <person name="Le Moue A."/>
            <person name="Lepere C."/>
            <person name="Malinsky S."/>
            <person name="Nowacki M."/>
            <person name="Nowak J.K."/>
            <person name="Plattner H."/>
            <person name="Poulain J."/>
            <person name="Ruiz F."/>
            <person name="Serrano V."/>
            <person name="Zagulski M."/>
            <person name="Dessen P."/>
            <person name="Betermier M."/>
            <person name="Weissenbach J."/>
            <person name="Scarpelli C."/>
            <person name="Schachter V."/>
            <person name="Sperling L."/>
            <person name="Meyer E."/>
            <person name="Cohen J."/>
            <person name="Wincker P."/>
        </authorList>
    </citation>
    <scope>NUCLEOTIDE SEQUENCE [LARGE SCALE GENOMIC DNA]</scope>
    <source>
        <strain evidence="1 2">Stock d4-2</strain>
    </source>
</reference>
<dbReference type="InParanoid" id="A0CW26"/>
<dbReference type="GeneID" id="5028175"/>
<dbReference type="RefSeq" id="XP_001442390.1">
    <property type="nucleotide sequence ID" value="XM_001442353.1"/>
</dbReference>
<accession>A0CW26</accession>
<dbReference type="AlphaFoldDB" id="A0CW26"/>
<dbReference type="EMBL" id="CT868207">
    <property type="protein sequence ID" value="CAK74993.1"/>
    <property type="molecule type" value="Genomic_DNA"/>
</dbReference>
<evidence type="ECO:0000313" key="1">
    <source>
        <dbReference type="EMBL" id="CAK74993.1"/>
    </source>
</evidence>
<keyword evidence="2" id="KW-1185">Reference proteome</keyword>
<evidence type="ECO:0000313" key="2">
    <source>
        <dbReference type="Proteomes" id="UP000000600"/>
    </source>
</evidence>
<evidence type="ECO:0008006" key="3">
    <source>
        <dbReference type="Google" id="ProtNLM"/>
    </source>
</evidence>
<protein>
    <recommendedName>
        <fullName evidence="3">Reverse transcriptase domain-containing protein</fullName>
    </recommendedName>
</protein>
<dbReference type="Proteomes" id="UP000000600">
    <property type="component" value="Unassembled WGS sequence"/>
</dbReference>
<name>A0CW26_PARTE</name>
<sequence length="55" mass="6611">MNTQSNIRYGDDIVVIIQHDKTRNSQINLDKQPKRIRYGQTKEIWNNESYSNQMK</sequence>
<proteinExistence type="predicted"/>
<organism evidence="1 2">
    <name type="scientific">Paramecium tetraurelia</name>
    <dbReference type="NCBI Taxonomy" id="5888"/>
    <lineage>
        <taxon>Eukaryota</taxon>
        <taxon>Sar</taxon>
        <taxon>Alveolata</taxon>
        <taxon>Ciliophora</taxon>
        <taxon>Intramacronucleata</taxon>
        <taxon>Oligohymenophorea</taxon>
        <taxon>Peniculida</taxon>
        <taxon>Parameciidae</taxon>
        <taxon>Paramecium</taxon>
    </lineage>
</organism>
<dbReference type="KEGG" id="ptm:GSPATT00001195001"/>